<protein>
    <recommendedName>
        <fullName evidence="1">Right handed beta helix domain-containing protein</fullName>
    </recommendedName>
</protein>
<dbReference type="Pfam" id="PF13229">
    <property type="entry name" value="Beta_helix"/>
    <property type="match status" value="1"/>
</dbReference>
<dbReference type="InterPro" id="IPR039448">
    <property type="entry name" value="Beta_helix"/>
</dbReference>
<name>A0A3G5ACV0_9VIRU</name>
<dbReference type="InterPro" id="IPR011050">
    <property type="entry name" value="Pectin_lyase_fold/virulence"/>
</dbReference>
<reference evidence="2" key="1">
    <citation type="submission" date="2018-10" db="EMBL/GenBank/DDBJ databases">
        <title>Hidden diversity of soil giant viruses.</title>
        <authorList>
            <person name="Schulz F."/>
            <person name="Alteio L."/>
            <person name="Goudeau D."/>
            <person name="Ryan E.M."/>
            <person name="Malmstrom R.R."/>
            <person name="Blanchard J."/>
            <person name="Woyke T."/>
        </authorList>
    </citation>
    <scope>NUCLEOTIDE SEQUENCE</scope>
    <source>
        <strain evidence="2">HYV1</strain>
    </source>
</reference>
<accession>A0A3G5ACV0</accession>
<evidence type="ECO:0000313" key="2">
    <source>
        <dbReference type="EMBL" id="AYV83713.1"/>
    </source>
</evidence>
<sequence>MIENPAPKKLFTFIVNNGPIKYVPINEPQPINKVVSSRDCNKSCKKSVIKIRQKDFTKKGYIIKEDNTCYRFVENIIFSIPAGDKTAPAAITILANHVKLDMNGYSLTGVNAPVAIQIGIAPFDYGNVLADITITNGIIRNFSSLGILENGSRNLTISYIDILENVPDGLSEEMAFGIGTNNSLNLVIKNCRITKMHSKKGSFGIFLSKSIATVKNCNVASCISTASPDFMVSGGIIIVNDGDVPFIGSKITNCVVDTIESATTLVSGIALLGTRIGPNDQATIENCSCYNIKNSQVDALAAGIYSEYSRGLTLTDCNIVGVTVPVSNEGNYGGRAQAYLNRLTDVAYNNCKSSGII</sequence>
<feature type="domain" description="Right handed beta helix" evidence="1">
    <location>
        <begin position="177"/>
        <end position="322"/>
    </location>
</feature>
<dbReference type="SUPFAM" id="SSF51126">
    <property type="entry name" value="Pectin lyase-like"/>
    <property type="match status" value="1"/>
</dbReference>
<evidence type="ECO:0000259" key="1">
    <source>
        <dbReference type="Pfam" id="PF13229"/>
    </source>
</evidence>
<proteinExistence type="predicted"/>
<organism evidence="2">
    <name type="scientific">Hyperionvirus sp</name>
    <dbReference type="NCBI Taxonomy" id="2487770"/>
    <lineage>
        <taxon>Viruses</taxon>
        <taxon>Varidnaviria</taxon>
        <taxon>Bamfordvirae</taxon>
        <taxon>Nucleocytoviricota</taxon>
        <taxon>Megaviricetes</taxon>
        <taxon>Imitervirales</taxon>
        <taxon>Mimiviridae</taxon>
        <taxon>Klosneuvirinae</taxon>
    </lineage>
</organism>
<dbReference type="EMBL" id="MK072392">
    <property type="protein sequence ID" value="AYV83713.1"/>
    <property type="molecule type" value="Genomic_DNA"/>
</dbReference>
<gene>
    <name evidence="2" type="ORF">Hyperionvirus10_49</name>
</gene>